<comment type="caution">
    <text evidence="1">The sequence shown here is derived from an EMBL/GenBank/DDBJ whole genome shotgun (WGS) entry which is preliminary data.</text>
</comment>
<protein>
    <submittedName>
        <fullName evidence="1">Uncharacterized protein</fullName>
    </submittedName>
</protein>
<evidence type="ECO:0000313" key="2">
    <source>
        <dbReference type="Proteomes" id="UP000886501"/>
    </source>
</evidence>
<keyword evidence="2" id="KW-1185">Reference proteome</keyword>
<dbReference type="Proteomes" id="UP000886501">
    <property type="component" value="Unassembled WGS sequence"/>
</dbReference>
<reference evidence="1" key="2">
    <citation type="journal article" date="2020" name="Nat. Commun.">
        <title>Large-scale genome sequencing of mycorrhizal fungi provides insights into the early evolution of symbiotic traits.</title>
        <authorList>
            <person name="Miyauchi S."/>
            <person name="Kiss E."/>
            <person name="Kuo A."/>
            <person name="Drula E."/>
            <person name="Kohler A."/>
            <person name="Sanchez-Garcia M."/>
            <person name="Morin E."/>
            <person name="Andreopoulos B."/>
            <person name="Barry K.W."/>
            <person name="Bonito G."/>
            <person name="Buee M."/>
            <person name="Carver A."/>
            <person name="Chen C."/>
            <person name="Cichocki N."/>
            <person name="Clum A."/>
            <person name="Culley D."/>
            <person name="Crous P.W."/>
            <person name="Fauchery L."/>
            <person name="Girlanda M."/>
            <person name="Hayes R.D."/>
            <person name="Keri Z."/>
            <person name="LaButti K."/>
            <person name="Lipzen A."/>
            <person name="Lombard V."/>
            <person name="Magnuson J."/>
            <person name="Maillard F."/>
            <person name="Murat C."/>
            <person name="Nolan M."/>
            <person name="Ohm R.A."/>
            <person name="Pangilinan J."/>
            <person name="Pereira M.F."/>
            <person name="Perotto S."/>
            <person name="Peter M."/>
            <person name="Pfister S."/>
            <person name="Riley R."/>
            <person name="Sitrit Y."/>
            <person name="Stielow J.B."/>
            <person name="Szollosi G."/>
            <person name="Zifcakova L."/>
            <person name="Stursova M."/>
            <person name="Spatafora J.W."/>
            <person name="Tedersoo L."/>
            <person name="Vaario L.M."/>
            <person name="Yamada A."/>
            <person name="Yan M."/>
            <person name="Wang P."/>
            <person name="Xu J."/>
            <person name="Bruns T."/>
            <person name="Baldrian P."/>
            <person name="Vilgalys R."/>
            <person name="Dunand C."/>
            <person name="Henrissat B."/>
            <person name="Grigoriev I.V."/>
            <person name="Hibbett D."/>
            <person name="Nagy L.G."/>
            <person name="Martin F.M."/>
        </authorList>
    </citation>
    <scope>NUCLEOTIDE SEQUENCE</scope>
    <source>
        <strain evidence="1">P2</strain>
    </source>
</reference>
<name>A0ACB6Z0R7_THEGA</name>
<dbReference type="EMBL" id="MU118261">
    <property type="protein sequence ID" value="KAF9643226.1"/>
    <property type="molecule type" value="Genomic_DNA"/>
</dbReference>
<organism evidence="1 2">
    <name type="scientific">Thelephora ganbajun</name>
    <name type="common">Ganba fungus</name>
    <dbReference type="NCBI Taxonomy" id="370292"/>
    <lineage>
        <taxon>Eukaryota</taxon>
        <taxon>Fungi</taxon>
        <taxon>Dikarya</taxon>
        <taxon>Basidiomycota</taxon>
        <taxon>Agaricomycotina</taxon>
        <taxon>Agaricomycetes</taxon>
        <taxon>Thelephorales</taxon>
        <taxon>Thelephoraceae</taxon>
        <taxon>Thelephora</taxon>
    </lineage>
</organism>
<sequence>DIQLFFKHSFLEIADRRGGRNDWPTEEQLNLLCARAAGLFVYAVATVQCIDHRNKNPKKQLDRLLQLPKSTAYEGKFKFKENTTLDSLYTSILHEAFDDDNPEDDPMVRSVLGAVVLAANPLSPSAIGALLGFDTEDVLPLLSSIHSLLTLQKGIDQPVRPFHKSFPDFIVDPARCVSQRFRVSPPNHHIELLIGCLNLMNRTLEKNMCKLPDAVTNSEVPDLRERTERYIDSGLQYACKSWHKHLVDEHTARTPEITSALHRFLENKFVFWLEVLSILGAAREAVDALDMVTKRLEPPPTLELANDCFRFVTGFFEVIEESAAHIYHSALPISPQMSMVRKLYGRHANPMARIAHGLPDSWDPAIVTMEYRCGVAAWSPCGRLVVISNGGSRTEIVDAATLKRLTILEFPEGRTQKLVFSPDSRLLMSYNNRPERFISWDLHTGILVSAISPEQQGCTMCSSIIYSVRGTMFGVLICRPGAFTIRTDNVHSDTFTICTYNVHSSTHIYSHPVKGTVVGDIWTHGECLRFAVVEPGSITTWEIGFASRNPPAEIESLPLPDNFSHDSYADSFHPALSRLAFSHSERILVWDARHSKFLLNEDASQPRGTSFSSDGRFFMHATPHSAIYLWKESPTGYVLYRKLNRETGTSHQLMSPNGESIFAFGFRAIQLSRTMDPATSFSRKQGHAGFIAEFSPDETLAAVARFMDNIITVLDLKSGDPLSIIDTSMGVHGQRVTGSTVAAFGPMEVVTWNLPARDHVLNTKANVNNSIQTATPRVIYLKMSFRPISISPDLHTIAMVEDTSCFGYHLDLHDVPTGQYLASVPMRGECYGRPWFTPDGREVWYITNEGEANGLAIVEDSEFGVIKLEQLGPTNQPPSTPPWLSSRGYKITDDGWILGISGKRLLRLPSRWRSSDTNRTWSGRFLALLHGTLPEAVILELEE</sequence>
<feature type="non-terminal residue" evidence="1">
    <location>
        <position position="1"/>
    </location>
</feature>
<reference evidence="1" key="1">
    <citation type="submission" date="2019-10" db="EMBL/GenBank/DDBJ databases">
        <authorList>
            <consortium name="DOE Joint Genome Institute"/>
            <person name="Kuo A."/>
            <person name="Miyauchi S."/>
            <person name="Kiss E."/>
            <person name="Drula E."/>
            <person name="Kohler A."/>
            <person name="Sanchez-Garcia M."/>
            <person name="Andreopoulos B."/>
            <person name="Barry K.W."/>
            <person name="Bonito G."/>
            <person name="Buee M."/>
            <person name="Carver A."/>
            <person name="Chen C."/>
            <person name="Cichocki N."/>
            <person name="Clum A."/>
            <person name="Culley D."/>
            <person name="Crous P.W."/>
            <person name="Fauchery L."/>
            <person name="Girlanda M."/>
            <person name="Hayes R."/>
            <person name="Keri Z."/>
            <person name="Labutti K."/>
            <person name="Lipzen A."/>
            <person name="Lombard V."/>
            <person name="Magnuson J."/>
            <person name="Maillard F."/>
            <person name="Morin E."/>
            <person name="Murat C."/>
            <person name="Nolan M."/>
            <person name="Ohm R."/>
            <person name="Pangilinan J."/>
            <person name="Pereira M."/>
            <person name="Perotto S."/>
            <person name="Peter M."/>
            <person name="Riley R."/>
            <person name="Sitrit Y."/>
            <person name="Stielow B."/>
            <person name="Szollosi G."/>
            <person name="Zifcakova L."/>
            <person name="Stursova M."/>
            <person name="Spatafora J.W."/>
            <person name="Tedersoo L."/>
            <person name="Vaario L.-M."/>
            <person name="Yamada A."/>
            <person name="Yan M."/>
            <person name="Wang P."/>
            <person name="Xu J."/>
            <person name="Bruns T."/>
            <person name="Baldrian P."/>
            <person name="Vilgalys R."/>
            <person name="Henrissat B."/>
            <person name="Grigoriev I.V."/>
            <person name="Hibbett D."/>
            <person name="Nagy L.G."/>
            <person name="Martin F.M."/>
        </authorList>
    </citation>
    <scope>NUCLEOTIDE SEQUENCE</scope>
    <source>
        <strain evidence="1">P2</strain>
    </source>
</reference>
<accession>A0ACB6Z0R7</accession>
<proteinExistence type="predicted"/>
<gene>
    <name evidence="1" type="ORF">BDM02DRAFT_3192005</name>
</gene>
<evidence type="ECO:0000313" key="1">
    <source>
        <dbReference type="EMBL" id="KAF9643226.1"/>
    </source>
</evidence>